<sequence length="96" mass="10973">MARHRRSIGAWGPRFGARVAASVVPYWAGRAVHAWRGQDWQDSQGFLAWMLAFTALTGVGRYLMRNTLIGLSREVEQERRESLCSFLWHAPSPSER</sequence>
<comment type="caution">
    <text evidence="2">The sequence shown here is derived from an EMBL/GenBank/DDBJ whole genome shotgun (WGS) entry which is preliminary data.</text>
</comment>
<evidence type="ECO:0000313" key="3">
    <source>
        <dbReference type="Proteomes" id="UP000886657"/>
    </source>
</evidence>
<evidence type="ECO:0000313" key="2">
    <source>
        <dbReference type="EMBL" id="MBK9797960.1"/>
    </source>
</evidence>
<dbReference type="EMBL" id="JADKIO010000013">
    <property type="protein sequence ID" value="MBK9797960.1"/>
    <property type="molecule type" value="Genomic_DNA"/>
</dbReference>
<proteinExistence type="predicted"/>
<organism evidence="2 3">
    <name type="scientific">Candidatus Geothrix skivensis</name>
    <dbReference type="NCBI Taxonomy" id="2954439"/>
    <lineage>
        <taxon>Bacteria</taxon>
        <taxon>Pseudomonadati</taxon>
        <taxon>Acidobacteriota</taxon>
        <taxon>Holophagae</taxon>
        <taxon>Holophagales</taxon>
        <taxon>Holophagaceae</taxon>
        <taxon>Geothrix</taxon>
    </lineage>
</organism>
<reference evidence="2" key="1">
    <citation type="submission" date="2020-10" db="EMBL/GenBank/DDBJ databases">
        <title>Connecting structure to function with the recovery of over 1000 high-quality activated sludge metagenome-assembled genomes encoding full-length rRNA genes using long-read sequencing.</title>
        <authorList>
            <person name="Singleton C.M."/>
            <person name="Petriglieri F."/>
            <person name="Kristensen J.M."/>
            <person name="Kirkegaard R.H."/>
            <person name="Michaelsen T.Y."/>
            <person name="Andersen M.H."/>
            <person name="Karst S.M."/>
            <person name="Dueholm M.S."/>
            <person name="Nielsen P.H."/>
            <person name="Albertsen M."/>
        </authorList>
    </citation>
    <scope>NUCLEOTIDE SEQUENCE</scope>
    <source>
        <strain evidence="2">Skiv_18-Q3-R9-52_MAXAC.067</strain>
    </source>
</reference>
<dbReference type="AlphaFoldDB" id="A0A9D7XMY7"/>
<evidence type="ECO:0000256" key="1">
    <source>
        <dbReference type="SAM" id="Phobius"/>
    </source>
</evidence>
<gene>
    <name evidence="2" type="ORF">IPP58_16050</name>
</gene>
<protein>
    <submittedName>
        <fullName evidence="2">Uncharacterized protein</fullName>
    </submittedName>
</protein>
<dbReference type="Proteomes" id="UP000886657">
    <property type="component" value="Unassembled WGS sequence"/>
</dbReference>
<keyword evidence="1" id="KW-1133">Transmembrane helix</keyword>
<accession>A0A9D7XMY7</accession>
<keyword evidence="1" id="KW-0472">Membrane</keyword>
<name>A0A9D7XMY7_9BACT</name>
<feature type="transmembrane region" description="Helical" evidence="1">
    <location>
        <begin position="46"/>
        <end position="64"/>
    </location>
</feature>
<keyword evidence="1" id="KW-0812">Transmembrane</keyword>
<feature type="non-terminal residue" evidence="2">
    <location>
        <position position="96"/>
    </location>
</feature>